<evidence type="ECO:0000256" key="2">
    <source>
        <dbReference type="ARBA" id="ARBA00006991"/>
    </source>
</evidence>
<evidence type="ECO:0000313" key="14">
    <source>
        <dbReference type="Proteomes" id="UP001321760"/>
    </source>
</evidence>
<name>A0AAV9GPW8_9PEZI</name>
<gene>
    <name evidence="13" type="ORF">QBC34DRAFT_91235</name>
</gene>
<dbReference type="FunFam" id="3.30.160.60:FF:001498">
    <property type="entry name" value="Zinc finger protein 404"/>
    <property type="match status" value="1"/>
</dbReference>
<dbReference type="GO" id="GO:0005634">
    <property type="term" value="C:nucleus"/>
    <property type="evidence" value="ECO:0007669"/>
    <property type="project" value="UniProtKB-SubCell"/>
</dbReference>
<dbReference type="GO" id="GO:0000978">
    <property type="term" value="F:RNA polymerase II cis-regulatory region sequence-specific DNA binding"/>
    <property type="evidence" value="ECO:0007669"/>
    <property type="project" value="TreeGrafter"/>
</dbReference>
<dbReference type="Proteomes" id="UP001321760">
    <property type="component" value="Unassembled WGS sequence"/>
</dbReference>
<dbReference type="SUPFAM" id="SSF57667">
    <property type="entry name" value="beta-beta-alpha zinc fingers"/>
    <property type="match status" value="3"/>
</dbReference>
<dbReference type="AlphaFoldDB" id="A0AAV9GPW8"/>
<organism evidence="13 14">
    <name type="scientific">Podospora aff. communis PSN243</name>
    <dbReference type="NCBI Taxonomy" id="3040156"/>
    <lineage>
        <taxon>Eukaryota</taxon>
        <taxon>Fungi</taxon>
        <taxon>Dikarya</taxon>
        <taxon>Ascomycota</taxon>
        <taxon>Pezizomycotina</taxon>
        <taxon>Sordariomycetes</taxon>
        <taxon>Sordariomycetidae</taxon>
        <taxon>Sordariales</taxon>
        <taxon>Podosporaceae</taxon>
        <taxon>Podospora</taxon>
    </lineage>
</organism>
<evidence type="ECO:0000256" key="10">
    <source>
        <dbReference type="PROSITE-ProRule" id="PRU00042"/>
    </source>
</evidence>
<evidence type="ECO:0000256" key="4">
    <source>
        <dbReference type="ARBA" id="ARBA00022737"/>
    </source>
</evidence>
<feature type="domain" description="C2H2-type" evidence="12">
    <location>
        <begin position="519"/>
        <end position="546"/>
    </location>
</feature>
<evidence type="ECO:0000256" key="11">
    <source>
        <dbReference type="SAM" id="MobiDB-lite"/>
    </source>
</evidence>
<reference evidence="13" key="1">
    <citation type="journal article" date="2023" name="Mol. Phylogenet. Evol.">
        <title>Genome-scale phylogeny and comparative genomics of the fungal order Sordariales.</title>
        <authorList>
            <person name="Hensen N."/>
            <person name="Bonometti L."/>
            <person name="Westerberg I."/>
            <person name="Brannstrom I.O."/>
            <person name="Guillou S."/>
            <person name="Cros-Aarteil S."/>
            <person name="Calhoun S."/>
            <person name="Haridas S."/>
            <person name="Kuo A."/>
            <person name="Mondo S."/>
            <person name="Pangilinan J."/>
            <person name="Riley R."/>
            <person name="LaButti K."/>
            <person name="Andreopoulos B."/>
            <person name="Lipzen A."/>
            <person name="Chen C."/>
            <person name="Yan M."/>
            <person name="Daum C."/>
            <person name="Ng V."/>
            <person name="Clum A."/>
            <person name="Steindorff A."/>
            <person name="Ohm R.A."/>
            <person name="Martin F."/>
            <person name="Silar P."/>
            <person name="Natvig D.O."/>
            <person name="Lalanne C."/>
            <person name="Gautier V."/>
            <person name="Ament-Velasquez S.L."/>
            <person name="Kruys A."/>
            <person name="Hutchinson M.I."/>
            <person name="Powell A.J."/>
            <person name="Barry K."/>
            <person name="Miller A.N."/>
            <person name="Grigoriev I.V."/>
            <person name="Debuchy R."/>
            <person name="Gladieux P."/>
            <person name="Hiltunen Thoren M."/>
            <person name="Johannesson H."/>
        </authorList>
    </citation>
    <scope>NUCLEOTIDE SEQUENCE</scope>
    <source>
        <strain evidence="13">PSN243</strain>
    </source>
</reference>
<proteinExistence type="inferred from homology"/>
<keyword evidence="9" id="KW-0539">Nucleus</keyword>
<feature type="domain" description="C2H2-type" evidence="12">
    <location>
        <begin position="547"/>
        <end position="574"/>
    </location>
</feature>
<accession>A0AAV9GPW8</accession>
<dbReference type="Pfam" id="PF00096">
    <property type="entry name" value="zf-C2H2"/>
    <property type="match status" value="3"/>
</dbReference>
<feature type="region of interest" description="Disordered" evidence="11">
    <location>
        <begin position="1"/>
        <end position="48"/>
    </location>
</feature>
<keyword evidence="14" id="KW-1185">Reference proteome</keyword>
<evidence type="ECO:0000256" key="7">
    <source>
        <dbReference type="ARBA" id="ARBA00023015"/>
    </source>
</evidence>
<dbReference type="SMART" id="SM00355">
    <property type="entry name" value="ZnF_C2H2"/>
    <property type="match status" value="6"/>
</dbReference>
<comment type="subcellular location">
    <subcellularLocation>
        <location evidence="1">Nucleus</location>
    </subcellularLocation>
</comment>
<keyword evidence="4" id="KW-0677">Repeat</keyword>
<evidence type="ECO:0000313" key="13">
    <source>
        <dbReference type="EMBL" id="KAK4449467.1"/>
    </source>
</evidence>
<dbReference type="EMBL" id="MU865937">
    <property type="protein sequence ID" value="KAK4449467.1"/>
    <property type="molecule type" value="Genomic_DNA"/>
</dbReference>
<comment type="similarity">
    <text evidence="2">Belongs to the krueppel C2H2-type zinc-finger protein family.</text>
</comment>
<evidence type="ECO:0000256" key="1">
    <source>
        <dbReference type="ARBA" id="ARBA00004123"/>
    </source>
</evidence>
<dbReference type="InterPro" id="IPR036236">
    <property type="entry name" value="Znf_C2H2_sf"/>
</dbReference>
<keyword evidence="5 10" id="KW-0863">Zinc-finger</keyword>
<evidence type="ECO:0000256" key="5">
    <source>
        <dbReference type="ARBA" id="ARBA00022771"/>
    </source>
</evidence>
<dbReference type="Pfam" id="PF13912">
    <property type="entry name" value="zf-C2H2_6"/>
    <property type="match status" value="1"/>
</dbReference>
<feature type="region of interest" description="Disordered" evidence="11">
    <location>
        <begin position="381"/>
        <end position="434"/>
    </location>
</feature>
<feature type="domain" description="C2H2-type" evidence="12">
    <location>
        <begin position="603"/>
        <end position="632"/>
    </location>
</feature>
<dbReference type="PROSITE" id="PS00028">
    <property type="entry name" value="ZINC_FINGER_C2H2_1"/>
    <property type="match status" value="4"/>
</dbReference>
<evidence type="ECO:0000256" key="8">
    <source>
        <dbReference type="ARBA" id="ARBA00023163"/>
    </source>
</evidence>
<sequence>MDGSFDGSSCFPGDRNAFHRHSQSGGMNHMGFMQPPPLPSPGQNSLNGLPRLPNGNGGSHDDLCVEQCSGIGLYNGSQFFNHRGAAPPMSARWSGRTMSTHHNPLLDYNPDLPDLDLMQFRQAMPPSHSNQYQAPWYAQQLQEGFGRRLRGGEEDGSEAETDSCCDSQCTMTGKCSNIACANKADICTDQSCPGRPLDDSSGLPSEVVNTAEVLLSINHGPEQQHGGFSLQGSGESQLDTLSFAALADGHAPGMSSFDFGSGQQFLWPLYNVADHLLNAHADPGSSSCTRPCLLDDPRNYPNCGMPIYNNLASFDTQYSTINTSVPINRNFKLCDAEVHDPETLLEHFNQQHRDFFAANNHQAPLGTTAMQHAGVMHSIEAMSSSPTTPLDPLESPDSDDSSNTPSPLTPMSNSVEMSEFKEEVSSPPDRSMSVISEDTQHKCLWREEGSGHICGQIFSGPEELFNHASTTHIKNAKKGDQGFRCGWADCPRSEAGAAGFPQRSKIERHMQTHIDHKPHVCHICNKGFSAKQALNQHMYIHTNQKPLECTICGKQFRYPSALTMHQRVHTGEKPLSCPICGKSFSESSNLSKHKRTHELKGRFSCRIPGCDRNFHRQDQLRRHMKTHQKESESGQDGMLATRHEHAFEQHAQD</sequence>
<evidence type="ECO:0000256" key="6">
    <source>
        <dbReference type="ARBA" id="ARBA00022833"/>
    </source>
</evidence>
<reference evidence="13" key="2">
    <citation type="submission" date="2023-05" db="EMBL/GenBank/DDBJ databases">
        <authorList>
            <consortium name="Lawrence Berkeley National Laboratory"/>
            <person name="Steindorff A."/>
            <person name="Hensen N."/>
            <person name="Bonometti L."/>
            <person name="Westerberg I."/>
            <person name="Brannstrom I.O."/>
            <person name="Guillou S."/>
            <person name="Cros-Aarteil S."/>
            <person name="Calhoun S."/>
            <person name="Haridas S."/>
            <person name="Kuo A."/>
            <person name="Mondo S."/>
            <person name="Pangilinan J."/>
            <person name="Riley R."/>
            <person name="Labutti K."/>
            <person name="Andreopoulos B."/>
            <person name="Lipzen A."/>
            <person name="Chen C."/>
            <person name="Yanf M."/>
            <person name="Daum C."/>
            <person name="Ng V."/>
            <person name="Clum A."/>
            <person name="Ohm R."/>
            <person name="Martin F."/>
            <person name="Silar P."/>
            <person name="Natvig D."/>
            <person name="Lalanne C."/>
            <person name="Gautier V."/>
            <person name="Ament-Velasquez S.L."/>
            <person name="Kruys A."/>
            <person name="Hutchinson M.I."/>
            <person name="Powell A.J."/>
            <person name="Barry K."/>
            <person name="Miller A.N."/>
            <person name="Grigoriev I.V."/>
            <person name="Debuchy R."/>
            <person name="Gladieux P."/>
            <person name="Thoren M.H."/>
            <person name="Johannesson H."/>
        </authorList>
    </citation>
    <scope>NUCLEOTIDE SEQUENCE</scope>
    <source>
        <strain evidence="13">PSN243</strain>
    </source>
</reference>
<feature type="domain" description="C2H2-type" evidence="12">
    <location>
        <begin position="575"/>
        <end position="597"/>
    </location>
</feature>
<keyword evidence="3" id="KW-0479">Metal-binding</keyword>
<evidence type="ECO:0000259" key="12">
    <source>
        <dbReference type="PROSITE" id="PS50157"/>
    </source>
</evidence>
<dbReference type="GO" id="GO:0008270">
    <property type="term" value="F:zinc ion binding"/>
    <property type="evidence" value="ECO:0007669"/>
    <property type="project" value="UniProtKB-KW"/>
</dbReference>
<keyword evidence="7" id="KW-0805">Transcription regulation</keyword>
<protein>
    <submittedName>
        <fullName evidence="13">Zinc-responsive transcriptional regulator ZAP1</fullName>
    </submittedName>
</protein>
<dbReference type="PROSITE" id="PS50157">
    <property type="entry name" value="ZINC_FINGER_C2H2_2"/>
    <property type="match status" value="4"/>
</dbReference>
<dbReference type="PANTHER" id="PTHR23235:SF142">
    <property type="entry name" value="ZINC FINGER PROTEIN 384"/>
    <property type="match status" value="1"/>
</dbReference>
<evidence type="ECO:0000256" key="9">
    <source>
        <dbReference type="ARBA" id="ARBA00023242"/>
    </source>
</evidence>
<evidence type="ECO:0000256" key="3">
    <source>
        <dbReference type="ARBA" id="ARBA00022723"/>
    </source>
</evidence>
<dbReference type="FunFam" id="3.30.160.60:FF:000557">
    <property type="entry name" value="zinc finger and SCAN domain-containing protein 29"/>
    <property type="match status" value="1"/>
</dbReference>
<keyword evidence="8" id="KW-0804">Transcription</keyword>
<dbReference type="GO" id="GO:0000981">
    <property type="term" value="F:DNA-binding transcription factor activity, RNA polymerase II-specific"/>
    <property type="evidence" value="ECO:0007669"/>
    <property type="project" value="TreeGrafter"/>
</dbReference>
<dbReference type="InterPro" id="IPR013087">
    <property type="entry name" value="Znf_C2H2_type"/>
</dbReference>
<dbReference type="PANTHER" id="PTHR23235">
    <property type="entry name" value="KRUEPPEL-LIKE TRANSCRIPTION FACTOR"/>
    <property type="match status" value="1"/>
</dbReference>
<dbReference type="Gene3D" id="3.30.160.60">
    <property type="entry name" value="Classic Zinc Finger"/>
    <property type="match status" value="5"/>
</dbReference>
<dbReference type="FunFam" id="3.30.160.60:FF:000761">
    <property type="entry name" value="Zinc finger protein 449"/>
    <property type="match status" value="1"/>
</dbReference>
<comment type="caution">
    <text evidence="13">The sequence shown here is derived from an EMBL/GenBank/DDBJ whole genome shotgun (WGS) entry which is preliminary data.</text>
</comment>
<keyword evidence="6" id="KW-0862">Zinc</keyword>